<feature type="region of interest" description="Disordered" evidence="1">
    <location>
        <begin position="110"/>
        <end position="139"/>
    </location>
</feature>
<feature type="transmembrane region" description="Helical" evidence="2">
    <location>
        <begin position="712"/>
        <end position="741"/>
    </location>
</feature>
<proteinExistence type="predicted"/>
<feature type="transmembrane region" description="Helical" evidence="2">
    <location>
        <begin position="440"/>
        <end position="459"/>
    </location>
</feature>
<feature type="compositionally biased region" description="Low complexity" evidence="1">
    <location>
        <begin position="157"/>
        <end position="168"/>
    </location>
</feature>
<keyword evidence="2" id="KW-1133">Transmembrane helix</keyword>
<evidence type="ECO:0000313" key="4">
    <source>
        <dbReference type="Proteomes" id="UP001302321"/>
    </source>
</evidence>
<evidence type="ECO:0000256" key="1">
    <source>
        <dbReference type="SAM" id="MobiDB-lite"/>
    </source>
</evidence>
<keyword evidence="2" id="KW-0812">Transmembrane</keyword>
<name>A0AAN7ABB2_9PEZI</name>
<dbReference type="Proteomes" id="UP001302321">
    <property type="component" value="Unassembled WGS sequence"/>
</dbReference>
<evidence type="ECO:0000313" key="3">
    <source>
        <dbReference type="EMBL" id="KAK4180938.1"/>
    </source>
</evidence>
<evidence type="ECO:0000256" key="2">
    <source>
        <dbReference type="SAM" id="Phobius"/>
    </source>
</evidence>
<keyword evidence="2" id="KW-0472">Membrane</keyword>
<dbReference type="EMBL" id="MU866092">
    <property type="protein sequence ID" value="KAK4180938.1"/>
    <property type="molecule type" value="Genomic_DNA"/>
</dbReference>
<keyword evidence="4" id="KW-1185">Reference proteome</keyword>
<feature type="region of interest" description="Disordered" evidence="1">
    <location>
        <begin position="298"/>
        <end position="336"/>
    </location>
</feature>
<protein>
    <submittedName>
        <fullName evidence="3">Uncharacterized protein</fullName>
    </submittedName>
</protein>
<comment type="caution">
    <text evidence="3">The sequence shown here is derived from an EMBL/GenBank/DDBJ whole genome shotgun (WGS) entry which is preliminary data.</text>
</comment>
<dbReference type="AlphaFoldDB" id="A0AAN7ABB2"/>
<gene>
    <name evidence="3" type="ORF">QBC36DRAFT_374634</name>
</gene>
<feature type="compositionally biased region" description="Low complexity" evidence="1">
    <location>
        <begin position="322"/>
        <end position="336"/>
    </location>
</feature>
<reference evidence="3" key="2">
    <citation type="submission" date="2023-05" db="EMBL/GenBank/DDBJ databases">
        <authorList>
            <consortium name="Lawrence Berkeley National Laboratory"/>
            <person name="Steindorff A."/>
            <person name="Hensen N."/>
            <person name="Bonometti L."/>
            <person name="Westerberg I."/>
            <person name="Brannstrom I.O."/>
            <person name="Guillou S."/>
            <person name="Cros-Aarteil S."/>
            <person name="Calhoun S."/>
            <person name="Haridas S."/>
            <person name="Kuo A."/>
            <person name="Mondo S."/>
            <person name="Pangilinan J."/>
            <person name="Riley R."/>
            <person name="Labutti K."/>
            <person name="Andreopoulos B."/>
            <person name="Lipzen A."/>
            <person name="Chen C."/>
            <person name="Yanf M."/>
            <person name="Daum C."/>
            <person name="Ng V."/>
            <person name="Clum A."/>
            <person name="Ohm R."/>
            <person name="Martin F."/>
            <person name="Silar P."/>
            <person name="Natvig D."/>
            <person name="Lalanne C."/>
            <person name="Gautier V."/>
            <person name="Ament-Velasquez S.L."/>
            <person name="Kruys A."/>
            <person name="Hutchinson M.I."/>
            <person name="Powell A.J."/>
            <person name="Barry K."/>
            <person name="Miller A.N."/>
            <person name="Grigoriev I.V."/>
            <person name="Debuchy R."/>
            <person name="Gladieux P."/>
            <person name="Thoren M.H."/>
            <person name="Johannesson H."/>
        </authorList>
    </citation>
    <scope>NUCLEOTIDE SEQUENCE</scope>
    <source>
        <strain evidence="3">CBS 892.96</strain>
    </source>
</reference>
<reference evidence="3" key="1">
    <citation type="journal article" date="2023" name="Mol. Phylogenet. Evol.">
        <title>Genome-scale phylogeny and comparative genomics of the fungal order Sordariales.</title>
        <authorList>
            <person name="Hensen N."/>
            <person name="Bonometti L."/>
            <person name="Westerberg I."/>
            <person name="Brannstrom I.O."/>
            <person name="Guillou S."/>
            <person name="Cros-Aarteil S."/>
            <person name="Calhoun S."/>
            <person name="Haridas S."/>
            <person name="Kuo A."/>
            <person name="Mondo S."/>
            <person name="Pangilinan J."/>
            <person name="Riley R."/>
            <person name="LaButti K."/>
            <person name="Andreopoulos B."/>
            <person name="Lipzen A."/>
            <person name="Chen C."/>
            <person name="Yan M."/>
            <person name="Daum C."/>
            <person name="Ng V."/>
            <person name="Clum A."/>
            <person name="Steindorff A."/>
            <person name="Ohm R.A."/>
            <person name="Martin F."/>
            <person name="Silar P."/>
            <person name="Natvig D.O."/>
            <person name="Lalanne C."/>
            <person name="Gautier V."/>
            <person name="Ament-Velasquez S.L."/>
            <person name="Kruys A."/>
            <person name="Hutchinson M.I."/>
            <person name="Powell A.J."/>
            <person name="Barry K."/>
            <person name="Miller A.N."/>
            <person name="Grigoriev I.V."/>
            <person name="Debuchy R."/>
            <person name="Gladieux P."/>
            <person name="Hiltunen Thoren M."/>
            <person name="Johannesson H."/>
        </authorList>
    </citation>
    <scope>NUCLEOTIDE SEQUENCE</scope>
    <source>
        <strain evidence="3">CBS 892.96</strain>
    </source>
</reference>
<sequence>MATPPLLIPVFWGYPRTNSDDDILFLLELTTPRLEKQDVFGNKIERTETASFPVNYRWMADSLLSVENMVWTLGITPCTADVVELYNCVVDPPIWKASKFDVIKTQSRSTVPGYASSDTATSHDPNTYNSESKPSRTLNNQVVRLTTSFNVRTSIQTLSTSTASTSRHTSSRDPISTAKENGYQWLQSTSPRTTSRKTAIISLPKPETSFTVASEQDATHSELTAFRTSYHPLSVARISSTTSAQQQEQGQLSEVSSLRMVLANNLVPHWYRSASDATTAKGDTTLTADHLSLTEEEHVTMERTNGGRKLDTPVTTSQEAATFHSKVSLSSTSTSQPYPIPPEPVSLIPPDHSVLKRGAAADDFFYLSWNRWLAPLIACRFLRRFKDPLSLLNVLLGLLSTIHIPLSAETIRLEFTSIDCKAFNRVCGFGLRKAGVPVRAAEAMLVAIAALVIAIGFLLSRWKSRVSTEPWSIAAIASLLSNAEVRDLLRSFPQCGADGAYFRDDQITSILTGRRYWLGLNIPGTVEHGDEHSPAYGIGICPVVEDNTAIKPMVRDPPVRRATAVPKRRRFWHMKSVITELLIGAITLFFIIGLLILILYHENTVLDTPFERFMDSESFGTIICRFHFLTELAQSQIHHRLAASPQTTRTSVLLSAPSDIFTSLCQFLRSKDDILPFNVAPAARQAEFTPILFSNIPFRNTVMWKMHEECTWLAVAVLSYMILVLVLVAMLYHLGVVVVIVKRSSDEAASGKQHRGHNDERVAVDYCVPSTPAVG</sequence>
<feature type="region of interest" description="Disordered" evidence="1">
    <location>
        <begin position="157"/>
        <end position="177"/>
    </location>
</feature>
<accession>A0AAN7ABB2</accession>
<organism evidence="3 4">
    <name type="scientific">Triangularia setosa</name>
    <dbReference type="NCBI Taxonomy" id="2587417"/>
    <lineage>
        <taxon>Eukaryota</taxon>
        <taxon>Fungi</taxon>
        <taxon>Dikarya</taxon>
        <taxon>Ascomycota</taxon>
        <taxon>Pezizomycotina</taxon>
        <taxon>Sordariomycetes</taxon>
        <taxon>Sordariomycetidae</taxon>
        <taxon>Sordariales</taxon>
        <taxon>Podosporaceae</taxon>
        <taxon>Triangularia</taxon>
    </lineage>
</organism>
<feature type="transmembrane region" description="Helical" evidence="2">
    <location>
        <begin position="577"/>
        <end position="600"/>
    </location>
</feature>